<organism evidence="2 3">
    <name type="scientific">Eleginops maclovinus</name>
    <name type="common">Patagonian blennie</name>
    <name type="synonym">Eleginus maclovinus</name>
    <dbReference type="NCBI Taxonomy" id="56733"/>
    <lineage>
        <taxon>Eukaryota</taxon>
        <taxon>Metazoa</taxon>
        <taxon>Chordata</taxon>
        <taxon>Craniata</taxon>
        <taxon>Vertebrata</taxon>
        <taxon>Euteleostomi</taxon>
        <taxon>Actinopterygii</taxon>
        <taxon>Neopterygii</taxon>
        <taxon>Teleostei</taxon>
        <taxon>Neoteleostei</taxon>
        <taxon>Acanthomorphata</taxon>
        <taxon>Eupercaria</taxon>
        <taxon>Perciformes</taxon>
        <taxon>Notothenioidei</taxon>
        <taxon>Eleginopidae</taxon>
        <taxon>Eleginops</taxon>
    </lineage>
</organism>
<proteinExistence type="predicted"/>
<evidence type="ECO:0000256" key="1">
    <source>
        <dbReference type="SAM" id="MobiDB-lite"/>
    </source>
</evidence>
<protein>
    <submittedName>
        <fullName evidence="2">Uncharacterized protein</fullName>
    </submittedName>
</protein>
<dbReference type="PANTHER" id="PTHR47115:SF1">
    <property type="entry name" value="COILED-COIL DOMAIN-CONTAINING PROTEIN 183"/>
    <property type="match status" value="1"/>
</dbReference>
<dbReference type="AlphaFoldDB" id="A0AAN7XGI5"/>
<comment type="caution">
    <text evidence="2">The sequence shown here is derived from an EMBL/GenBank/DDBJ whole genome shotgun (WGS) entry which is preliminary data.</text>
</comment>
<dbReference type="InterPro" id="IPR043247">
    <property type="entry name" value="CCDC183"/>
</dbReference>
<accession>A0AAN7XGI5</accession>
<dbReference type="Proteomes" id="UP001346869">
    <property type="component" value="Unassembled WGS sequence"/>
</dbReference>
<evidence type="ECO:0000313" key="2">
    <source>
        <dbReference type="EMBL" id="KAK5862863.1"/>
    </source>
</evidence>
<reference evidence="2 3" key="2">
    <citation type="journal article" date="2023" name="Mol. Biol. Evol.">
        <title>Genomics of Secondarily Temperate Adaptation in the Only Non-Antarctic Icefish.</title>
        <authorList>
            <person name="Rivera-Colon A.G."/>
            <person name="Rayamajhi N."/>
            <person name="Minhas B.F."/>
            <person name="Madrigal G."/>
            <person name="Bilyk K.T."/>
            <person name="Yoon V."/>
            <person name="Hune M."/>
            <person name="Gregory S."/>
            <person name="Cheng C.H.C."/>
            <person name="Catchen J.M."/>
        </authorList>
    </citation>
    <scope>NUCLEOTIDE SEQUENCE [LARGE SCALE GENOMIC DNA]</scope>
    <source>
        <strain evidence="2">JMC-PN-2008</strain>
    </source>
</reference>
<gene>
    <name evidence="2" type="ORF">PBY51_018218</name>
</gene>
<reference evidence="2 3" key="1">
    <citation type="journal article" date="2023" name="Genes (Basel)">
        <title>Chromosome-Level Genome Assembly and Circadian Gene Repertoire of the Patagonia Blennie Eleginops maclovinus-The Closest Ancestral Proxy of Antarctic Cryonotothenioids.</title>
        <authorList>
            <person name="Cheng C.C."/>
            <person name="Rivera-Colon A.G."/>
            <person name="Minhas B.F."/>
            <person name="Wilson L."/>
            <person name="Rayamajhi N."/>
            <person name="Vargas-Chacoff L."/>
            <person name="Catchen J.M."/>
        </authorList>
    </citation>
    <scope>NUCLEOTIDE SEQUENCE [LARGE SCALE GENOMIC DNA]</scope>
    <source>
        <strain evidence="2">JMC-PN-2008</strain>
    </source>
</reference>
<sequence>MKLGEDLEALRESLGCADVQELVSKVVSQQATTQQLLSEVSRSEELTRQEEGALTKLQLQHAELKFSSKPAATRFDELKGEMEAELNQEGIRIRCLHAQLQQSQDLLANVERGVNNIYFRMSSVPVQDLPSASCTETLDKVRDISNRLPTLLQKASQNKAEMSSQDQERVHSLLEQLNRMEIRNVKRPSTPIQSPELSDDEDECCPSREEMKISSMRLVESEQNRASSRRGKRKQ</sequence>
<keyword evidence="3" id="KW-1185">Reference proteome</keyword>
<name>A0AAN7XGI5_ELEMC</name>
<evidence type="ECO:0000313" key="3">
    <source>
        <dbReference type="Proteomes" id="UP001346869"/>
    </source>
</evidence>
<dbReference type="PANTHER" id="PTHR47115">
    <property type="entry name" value="COILED-COIL DOMAIN-CONTAINING PROTEIN 183"/>
    <property type="match status" value="1"/>
</dbReference>
<feature type="region of interest" description="Disordered" evidence="1">
    <location>
        <begin position="181"/>
        <end position="235"/>
    </location>
</feature>
<dbReference type="EMBL" id="JAUZQC010000012">
    <property type="protein sequence ID" value="KAK5862863.1"/>
    <property type="molecule type" value="Genomic_DNA"/>
</dbReference>